<accession>A0ABS6TTY8</accession>
<dbReference type="EMBL" id="JAHUVW010000001">
    <property type="protein sequence ID" value="MBV7671735.1"/>
    <property type="molecule type" value="Genomic_DNA"/>
</dbReference>
<sequence>MSIEGTWNPSVSSPVGEIEAAAELRERDGPLTGVAHGADEGVPLTGISPDGDRTAWKQAVAEPARQTPALDATGDGDTLRDASRAGRLPSLKGTGERQTTPEHQA</sequence>
<keyword evidence="3" id="KW-1185">Reference proteome</keyword>
<proteinExistence type="predicted"/>
<evidence type="ECO:0000256" key="1">
    <source>
        <dbReference type="SAM" id="MobiDB-lite"/>
    </source>
</evidence>
<dbReference type="RefSeq" id="WP_103492875.1">
    <property type="nucleotide sequence ID" value="NZ_JAHUVW010000001.1"/>
</dbReference>
<name>A0ABS6TTY8_STRHA</name>
<evidence type="ECO:0000313" key="2">
    <source>
        <dbReference type="EMBL" id="MBV7671735.1"/>
    </source>
</evidence>
<evidence type="ECO:0000313" key="3">
    <source>
        <dbReference type="Proteomes" id="UP000735541"/>
    </source>
</evidence>
<comment type="caution">
    <text evidence="2">The sequence shown here is derived from an EMBL/GenBank/DDBJ whole genome shotgun (WGS) entry which is preliminary data.</text>
</comment>
<gene>
    <name evidence="2" type="ORF">STHAL_20010</name>
</gene>
<dbReference type="Proteomes" id="UP000735541">
    <property type="component" value="Unassembled WGS sequence"/>
</dbReference>
<feature type="compositionally biased region" description="Polar residues" evidence="1">
    <location>
        <begin position="96"/>
        <end position="105"/>
    </location>
</feature>
<organism evidence="2 3">
    <name type="scientific">Streptomyces halstedii</name>
    <dbReference type="NCBI Taxonomy" id="1944"/>
    <lineage>
        <taxon>Bacteria</taxon>
        <taxon>Bacillati</taxon>
        <taxon>Actinomycetota</taxon>
        <taxon>Actinomycetes</taxon>
        <taxon>Kitasatosporales</taxon>
        <taxon>Streptomycetaceae</taxon>
        <taxon>Streptomyces</taxon>
    </lineage>
</organism>
<feature type="region of interest" description="Disordered" evidence="1">
    <location>
        <begin position="1"/>
        <end position="105"/>
    </location>
</feature>
<feature type="compositionally biased region" description="Polar residues" evidence="1">
    <location>
        <begin position="1"/>
        <end position="13"/>
    </location>
</feature>
<protein>
    <submittedName>
        <fullName evidence="2">Uncharacterized protein</fullName>
    </submittedName>
</protein>
<reference evidence="2 3" key="1">
    <citation type="submission" date="2021-07" db="EMBL/GenBank/DDBJ databases">
        <title>Sequencing Streptomyces halstedii LGO-A4 genome an citrus endophytic actinomycete.</title>
        <authorList>
            <person name="Samborskyy M."/>
            <person name="Scott N."/>
            <person name="Deglau R."/>
            <person name="Dickens S."/>
            <person name="Oliveira L.G."/>
        </authorList>
    </citation>
    <scope>NUCLEOTIDE SEQUENCE [LARGE SCALE GENOMIC DNA]</scope>
    <source>
        <strain evidence="2 3">LGO-A4</strain>
    </source>
</reference>